<name>A0A444GLT7_9FLAO</name>
<evidence type="ECO:0000313" key="2">
    <source>
        <dbReference type="EMBL" id="RWW91966.1"/>
    </source>
</evidence>
<keyword evidence="3" id="KW-1185">Reference proteome</keyword>
<protein>
    <recommendedName>
        <fullName evidence="4">DUF5666 domain-containing protein</fullName>
    </recommendedName>
</protein>
<dbReference type="Proteomes" id="UP000287527">
    <property type="component" value="Unassembled WGS sequence"/>
</dbReference>
<accession>A0A444GLT7</accession>
<dbReference type="PROSITE" id="PS51257">
    <property type="entry name" value="PROKAR_LIPOPROTEIN"/>
    <property type="match status" value="1"/>
</dbReference>
<feature type="chain" id="PRO_5019282992" description="DUF5666 domain-containing protein" evidence="1">
    <location>
        <begin position="22"/>
        <end position="137"/>
    </location>
</feature>
<evidence type="ECO:0008006" key="4">
    <source>
        <dbReference type="Google" id="ProtNLM"/>
    </source>
</evidence>
<dbReference type="EMBL" id="SBII01000015">
    <property type="protein sequence ID" value="RWW91966.1"/>
    <property type="molecule type" value="Genomic_DNA"/>
</dbReference>
<evidence type="ECO:0000313" key="3">
    <source>
        <dbReference type="Proteomes" id="UP000287527"/>
    </source>
</evidence>
<keyword evidence="1" id="KW-0732">Signal</keyword>
<gene>
    <name evidence="2" type="ORF">EPI11_17215</name>
</gene>
<feature type="signal peptide" evidence="1">
    <location>
        <begin position="1"/>
        <end position="21"/>
    </location>
</feature>
<organism evidence="2 3">
    <name type="scientific">Flavobacterium cerinum</name>
    <dbReference type="NCBI Taxonomy" id="2502784"/>
    <lineage>
        <taxon>Bacteria</taxon>
        <taxon>Pseudomonadati</taxon>
        <taxon>Bacteroidota</taxon>
        <taxon>Flavobacteriia</taxon>
        <taxon>Flavobacteriales</taxon>
        <taxon>Flavobacteriaceae</taxon>
        <taxon>Flavobacterium</taxon>
    </lineage>
</organism>
<reference evidence="2 3" key="1">
    <citation type="submission" date="2019-01" db="EMBL/GenBank/DDBJ databases">
        <title>Flavobacterium sp. nov.,isolated from freshwater.</title>
        <authorList>
            <person name="Zhang R."/>
            <person name="Du Z.-J."/>
        </authorList>
    </citation>
    <scope>NUCLEOTIDE SEQUENCE [LARGE SCALE GENOMIC DNA]</scope>
    <source>
        <strain evidence="2 3">1E403</strain>
    </source>
</reference>
<sequence>MNIKVLSIALIGAALSFTACKKETAKEEDAVVEIKDTTAVITPSADSIVVTTETPAEAEVKTVTASGKITEINKGKDGYTAKFKGEDGKSYAATISIPNLKDAKQYRAIKVGDKITVTGEPTNIEEEVLIKVTELQP</sequence>
<dbReference type="RefSeq" id="WP_128391233.1">
    <property type="nucleotide sequence ID" value="NZ_SBII01000015.1"/>
</dbReference>
<dbReference type="OrthoDB" id="1260929at2"/>
<comment type="caution">
    <text evidence="2">The sequence shown here is derived from an EMBL/GenBank/DDBJ whole genome shotgun (WGS) entry which is preliminary data.</text>
</comment>
<evidence type="ECO:0000256" key="1">
    <source>
        <dbReference type="SAM" id="SignalP"/>
    </source>
</evidence>
<dbReference type="AlphaFoldDB" id="A0A444GLT7"/>
<proteinExistence type="predicted"/>